<organism evidence="3 4">
    <name type="scientific">Candidatus Woesebacteria bacterium RBG_16_34_12</name>
    <dbReference type="NCBI Taxonomy" id="1802480"/>
    <lineage>
        <taxon>Bacteria</taxon>
        <taxon>Candidatus Woeseibacteriota</taxon>
    </lineage>
</organism>
<feature type="domain" description="DUF4342" evidence="2">
    <location>
        <begin position="16"/>
        <end position="92"/>
    </location>
</feature>
<reference evidence="3 4" key="1">
    <citation type="journal article" date="2016" name="Nat. Commun.">
        <title>Thousands of microbial genomes shed light on interconnected biogeochemical processes in an aquifer system.</title>
        <authorList>
            <person name="Anantharaman K."/>
            <person name="Brown C.T."/>
            <person name="Hug L.A."/>
            <person name="Sharon I."/>
            <person name="Castelle C.J."/>
            <person name="Probst A.J."/>
            <person name="Thomas B.C."/>
            <person name="Singh A."/>
            <person name="Wilkins M.J."/>
            <person name="Karaoz U."/>
            <person name="Brodie E.L."/>
            <person name="Williams K.H."/>
            <person name="Hubbard S.S."/>
            <person name="Banfield J.F."/>
        </authorList>
    </citation>
    <scope>NUCLEOTIDE SEQUENCE [LARGE SCALE GENOMIC DNA]</scope>
</reference>
<dbReference type="Pfam" id="PF14242">
    <property type="entry name" value="DUF4342"/>
    <property type="match status" value="1"/>
</dbReference>
<feature type="transmembrane region" description="Helical" evidence="1">
    <location>
        <begin position="55"/>
        <end position="83"/>
    </location>
</feature>
<keyword evidence="1" id="KW-1133">Transmembrane helix</keyword>
<sequence>MVTKAKTESESKKGNKDTEEIFKVKGEELLAKVKELIKKGNAREILIKDKKGRDLIVLPLTIGVVGAVLAPPLAAIGAIAALVTECTIVVKRRK</sequence>
<accession>A0A1F7XC36</accession>
<evidence type="ECO:0000313" key="3">
    <source>
        <dbReference type="EMBL" id="OGM11885.1"/>
    </source>
</evidence>
<protein>
    <recommendedName>
        <fullName evidence="2">DUF4342 domain-containing protein</fullName>
    </recommendedName>
</protein>
<evidence type="ECO:0000256" key="1">
    <source>
        <dbReference type="SAM" id="Phobius"/>
    </source>
</evidence>
<evidence type="ECO:0000313" key="4">
    <source>
        <dbReference type="Proteomes" id="UP000177053"/>
    </source>
</evidence>
<dbReference type="EMBL" id="MGFS01000007">
    <property type="protein sequence ID" value="OGM11885.1"/>
    <property type="molecule type" value="Genomic_DNA"/>
</dbReference>
<dbReference type="AlphaFoldDB" id="A0A1F7XC36"/>
<evidence type="ECO:0000259" key="2">
    <source>
        <dbReference type="Pfam" id="PF14242"/>
    </source>
</evidence>
<dbReference type="InterPro" id="IPR025642">
    <property type="entry name" value="DUF4342"/>
</dbReference>
<name>A0A1F7XC36_9BACT</name>
<keyword evidence="1" id="KW-0812">Transmembrane</keyword>
<comment type="caution">
    <text evidence="3">The sequence shown here is derived from an EMBL/GenBank/DDBJ whole genome shotgun (WGS) entry which is preliminary data.</text>
</comment>
<proteinExistence type="predicted"/>
<gene>
    <name evidence="3" type="ORF">A2Z22_01480</name>
</gene>
<keyword evidence="1" id="KW-0472">Membrane</keyword>
<dbReference type="Proteomes" id="UP000177053">
    <property type="component" value="Unassembled WGS sequence"/>
</dbReference>